<sequence length="56" mass="5947">FEFDAGDPLIPIIGLAHDIGKLETYSFDADGSLISREEPSGDTPGDKKVFHDALGA</sequence>
<dbReference type="AlphaFoldDB" id="X1RZK7"/>
<name>X1RZK7_9ZZZZ</name>
<protein>
    <submittedName>
        <fullName evidence="1">Uncharacterized protein</fullName>
    </submittedName>
</protein>
<feature type="non-terminal residue" evidence="1">
    <location>
        <position position="56"/>
    </location>
</feature>
<proteinExistence type="predicted"/>
<comment type="caution">
    <text evidence="1">The sequence shown here is derived from an EMBL/GenBank/DDBJ whole genome shotgun (WGS) entry which is preliminary data.</text>
</comment>
<dbReference type="EMBL" id="BARV01045414">
    <property type="protein sequence ID" value="GAI68635.1"/>
    <property type="molecule type" value="Genomic_DNA"/>
</dbReference>
<organism evidence="1">
    <name type="scientific">marine sediment metagenome</name>
    <dbReference type="NCBI Taxonomy" id="412755"/>
    <lineage>
        <taxon>unclassified sequences</taxon>
        <taxon>metagenomes</taxon>
        <taxon>ecological metagenomes</taxon>
    </lineage>
</organism>
<gene>
    <name evidence="1" type="ORF">S06H3_66541</name>
</gene>
<evidence type="ECO:0000313" key="1">
    <source>
        <dbReference type="EMBL" id="GAI68635.1"/>
    </source>
</evidence>
<accession>X1RZK7</accession>
<feature type="non-terminal residue" evidence="1">
    <location>
        <position position="1"/>
    </location>
</feature>
<reference evidence="1" key="1">
    <citation type="journal article" date="2014" name="Front. Microbiol.">
        <title>High frequency of phylogenetically diverse reductive dehalogenase-homologous genes in deep subseafloor sedimentary metagenomes.</title>
        <authorList>
            <person name="Kawai M."/>
            <person name="Futagami T."/>
            <person name="Toyoda A."/>
            <person name="Takaki Y."/>
            <person name="Nishi S."/>
            <person name="Hori S."/>
            <person name="Arai W."/>
            <person name="Tsubouchi T."/>
            <person name="Morono Y."/>
            <person name="Uchiyama I."/>
            <person name="Ito T."/>
            <person name="Fujiyama A."/>
            <person name="Inagaki F."/>
            <person name="Takami H."/>
        </authorList>
    </citation>
    <scope>NUCLEOTIDE SEQUENCE</scope>
    <source>
        <strain evidence="1">Expedition CK06-06</strain>
    </source>
</reference>